<reference evidence="2 3" key="1">
    <citation type="submission" date="2016-11" db="EMBL/GenBank/DDBJ databases">
        <title>The macronuclear genome of Stentor coeruleus: a giant cell with tiny introns.</title>
        <authorList>
            <person name="Slabodnick M."/>
            <person name="Ruby J.G."/>
            <person name="Reiff S.B."/>
            <person name="Swart E.C."/>
            <person name="Gosai S."/>
            <person name="Prabakaran S."/>
            <person name="Witkowska E."/>
            <person name="Larue G.E."/>
            <person name="Fisher S."/>
            <person name="Freeman R.M."/>
            <person name="Gunawardena J."/>
            <person name="Chu W."/>
            <person name="Stover N.A."/>
            <person name="Gregory B.D."/>
            <person name="Nowacki M."/>
            <person name="Derisi J."/>
            <person name="Roy S.W."/>
            <person name="Marshall W.F."/>
            <person name="Sood P."/>
        </authorList>
    </citation>
    <scope>NUCLEOTIDE SEQUENCE [LARGE SCALE GENOMIC DNA]</scope>
    <source>
        <strain evidence="2">WM001</strain>
    </source>
</reference>
<dbReference type="Proteomes" id="UP000187209">
    <property type="component" value="Unassembled WGS sequence"/>
</dbReference>
<feature type="region of interest" description="Disordered" evidence="1">
    <location>
        <begin position="77"/>
        <end position="154"/>
    </location>
</feature>
<protein>
    <submittedName>
        <fullName evidence="2">Uncharacterized protein</fullName>
    </submittedName>
</protein>
<evidence type="ECO:0000313" key="3">
    <source>
        <dbReference type="Proteomes" id="UP000187209"/>
    </source>
</evidence>
<gene>
    <name evidence="2" type="ORF">SteCoe_31370</name>
</gene>
<organism evidence="2 3">
    <name type="scientific">Stentor coeruleus</name>
    <dbReference type="NCBI Taxonomy" id="5963"/>
    <lineage>
        <taxon>Eukaryota</taxon>
        <taxon>Sar</taxon>
        <taxon>Alveolata</taxon>
        <taxon>Ciliophora</taxon>
        <taxon>Postciliodesmatophora</taxon>
        <taxon>Heterotrichea</taxon>
        <taxon>Heterotrichida</taxon>
        <taxon>Stentoridae</taxon>
        <taxon>Stentor</taxon>
    </lineage>
</organism>
<dbReference type="AlphaFoldDB" id="A0A1R2B1G8"/>
<comment type="caution">
    <text evidence="2">The sequence shown here is derived from an EMBL/GenBank/DDBJ whole genome shotgun (WGS) entry which is preliminary data.</text>
</comment>
<feature type="compositionally biased region" description="Basic and acidic residues" evidence="1">
    <location>
        <begin position="334"/>
        <end position="360"/>
    </location>
</feature>
<keyword evidence="3" id="KW-1185">Reference proteome</keyword>
<evidence type="ECO:0000313" key="2">
    <source>
        <dbReference type="EMBL" id="OMJ70599.1"/>
    </source>
</evidence>
<accession>A0A1R2B1G8</accession>
<evidence type="ECO:0000256" key="1">
    <source>
        <dbReference type="SAM" id="MobiDB-lite"/>
    </source>
</evidence>
<feature type="compositionally biased region" description="Polar residues" evidence="1">
    <location>
        <begin position="77"/>
        <end position="86"/>
    </location>
</feature>
<proteinExistence type="predicted"/>
<sequence length="498" mass="56760">MKATSETGEQVMLFDGRGAEHIEIFGKIKRIEDPPIKSLLTWNGSSQEPKEPRTKVANNEWVSEAHDAFKSYVTGSAHSLRPNSAFQPKPIVENEIKAPEQVTGKSPKKSSQSPNPRQRSLSHSPKAQKNFTPKSTQKGTKRQQERIKKLNQTTRWMANSSFKTYFGKPAFANYGQGNVNPTYGGLMYGDYMKTHNIAPHEGSNNPSTQQVYEIAETKALQRISKAPVVPRKCKDEDRLSPEEIAKLKQRSQILPKNKDKPSKNIVKPDLLKEKVFKSEHNSENEEEEQEFQSVNKAKSKKDILVNNKIPNKENKQGTLSAKRITEPIVMVKGQKKDQEEQKVKIPEREKPEVHDEKSPEENENEDEKVEEKKEFDRQSHDVSVQAEDCQDCLNQNLGKLVRTCYQDMTSKVIVDKNNKIVEPFKYCARCRDALYNEDVLRPPFSLGEIPYQELDPKNYKTLPPQWTQRIPAAGKLSYRSPSAYNVIFGDNQTLGGYS</sequence>
<name>A0A1R2B1G8_9CILI</name>
<feature type="compositionally biased region" description="Polar residues" evidence="1">
    <location>
        <begin position="117"/>
        <end position="138"/>
    </location>
</feature>
<dbReference type="OrthoDB" id="313331at2759"/>
<feature type="compositionally biased region" description="Basic and acidic residues" evidence="1">
    <location>
        <begin position="232"/>
        <end position="246"/>
    </location>
</feature>
<feature type="compositionally biased region" description="Basic and acidic residues" evidence="1">
    <location>
        <begin position="269"/>
        <end position="283"/>
    </location>
</feature>
<dbReference type="EMBL" id="MPUH01001071">
    <property type="protein sequence ID" value="OMJ70599.1"/>
    <property type="molecule type" value="Genomic_DNA"/>
</dbReference>
<feature type="compositionally biased region" description="Basic and acidic residues" evidence="1">
    <location>
        <begin position="369"/>
        <end position="379"/>
    </location>
</feature>
<feature type="region of interest" description="Disordered" evidence="1">
    <location>
        <begin position="231"/>
        <end position="379"/>
    </location>
</feature>